<keyword evidence="5 6" id="KW-0472">Membrane</keyword>
<sequence>MQEQFVEFLQQYRAFAFWISVAANILISIFGVIPSVFLTAANLIVFGFWEGTFISFIGEAVGAAIAFLVYRKGFQRVFENKLSDYPSKTAFRYQRKKSIFTHSLVKDHAVDSVWHRNVCSCD</sequence>
<dbReference type="AlphaFoldDB" id="A0A7W0BW65"/>
<dbReference type="EMBL" id="JACDUU010000006">
    <property type="protein sequence ID" value="MBA2872275.1"/>
    <property type="molecule type" value="Genomic_DNA"/>
</dbReference>
<evidence type="ECO:0000256" key="5">
    <source>
        <dbReference type="ARBA" id="ARBA00023136"/>
    </source>
</evidence>
<proteinExistence type="inferred from homology"/>
<keyword evidence="2 6" id="KW-1003">Cell membrane</keyword>
<dbReference type="RefSeq" id="WP_343046510.1">
    <property type="nucleotide sequence ID" value="NZ_JACDUU010000006.1"/>
</dbReference>
<protein>
    <recommendedName>
        <fullName evidence="6">TVP38/TMEM64 family membrane protein</fullName>
    </recommendedName>
</protein>
<organism evidence="8 9">
    <name type="scientific">[Anoxybacillus] calidus</name>
    <dbReference type="NCBI Taxonomy" id="575178"/>
    <lineage>
        <taxon>Bacteria</taxon>
        <taxon>Bacillati</taxon>
        <taxon>Bacillota</taxon>
        <taxon>Bacilli</taxon>
        <taxon>Bacillales</taxon>
        <taxon>Anoxybacillaceae</taxon>
        <taxon>Paranoxybacillus</taxon>
    </lineage>
</organism>
<reference evidence="8 9" key="1">
    <citation type="submission" date="2020-07" db="EMBL/GenBank/DDBJ databases">
        <title>Genomic Encyclopedia of Type Strains, Phase IV (KMG-IV): sequencing the most valuable type-strain genomes for metagenomic binning, comparative biology and taxonomic classification.</title>
        <authorList>
            <person name="Goeker M."/>
        </authorList>
    </citation>
    <scope>NUCLEOTIDE SEQUENCE [LARGE SCALE GENOMIC DNA]</scope>
    <source>
        <strain evidence="8 9">DSM 25220</strain>
    </source>
</reference>
<comment type="subcellular location">
    <subcellularLocation>
        <location evidence="1 6">Cell membrane</location>
        <topology evidence="1 6">Multi-pass membrane protein</topology>
    </subcellularLocation>
</comment>
<evidence type="ECO:0000256" key="4">
    <source>
        <dbReference type="ARBA" id="ARBA00022989"/>
    </source>
</evidence>
<comment type="caution">
    <text evidence="6">Lacks conserved residue(s) required for the propagation of feature annotation.</text>
</comment>
<evidence type="ECO:0000256" key="3">
    <source>
        <dbReference type="ARBA" id="ARBA00022692"/>
    </source>
</evidence>
<feature type="domain" description="VTT" evidence="7">
    <location>
        <begin position="33"/>
        <end position="93"/>
    </location>
</feature>
<comment type="caution">
    <text evidence="8">The sequence shown here is derived from an EMBL/GenBank/DDBJ whole genome shotgun (WGS) entry which is preliminary data.</text>
</comment>
<dbReference type="PANTHER" id="PTHR12677">
    <property type="entry name" value="GOLGI APPARATUS MEMBRANE PROTEIN TVP38-RELATED"/>
    <property type="match status" value="1"/>
</dbReference>
<feature type="transmembrane region" description="Helical" evidence="6">
    <location>
        <begin position="43"/>
        <end position="70"/>
    </location>
</feature>
<dbReference type="PANTHER" id="PTHR12677:SF55">
    <property type="entry name" value="UNDECAPRENYL PHOSPHATE TRANSPORTER SAOUHSC_00901-RELATED"/>
    <property type="match status" value="1"/>
</dbReference>
<evidence type="ECO:0000256" key="2">
    <source>
        <dbReference type="ARBA" id="ARBA00022475"/>
    </source>
</evidence>
<dbReference type="GO" id="GO:0005886">
    <property type="term" value="C:plasma membrane"/>
    <property type="evidence" value="ECO:0007669"/>
    <property type="project" value="UniProtKB-SubCell"/>
</dbReference>
<keyword evidence="3 6" id="KW-0812">Transmembrane</keyword>
<keyword evidence="9" id="KW-1185">Reference proteome</keyword>
<dbReference type="Pfam" id="PF09335">
    <property type="entry name" value="VTT_dom"/>
    <property type="match status" value="1"/>
</dbReference>
<name>A0A7W0BW65_9BACL</name>
<evidence type="ECO:0000256" key="1">
    <source>
        <dbReference type="ARBA" id="ARBA00004651"/>
    </source>
</evidence>
<evidence type="ECO:0000259" key="7">
    <source>
        <dbReference type="Pfam" id="PF09335"/>
    </source>
</evidence>
<evidence type="ECO:0000313" key="8">
    <source>
        <dbReference type="EMBL" id="MBA2872275.1"/>
    </source>
</evidence>
<dbReference type="Proteomes" id="UP000580891">
    <property type="component" value="Unassembled WGS sequence"/>
</dbReference>
<dbReference type="InterPro" id="IPR032816">
    <property type="entry name" value="VTT_dom"/>
</dbReference>
<gene>
    <name evidence="8" type="ORF">HNQ85_002584</name>
</gene>
<feature type="transmembrane region" description="Helical" evidence="6">
    <location>
        <begin position="12"/>
        <end position="37"/>
    </location>
</feature>
<evidence type="ECO:0000256" key="6">
    <source>
        <dbReference type="RuleBase" id="RU366058"/>
    </source>
</evidence>
<dbReference type="InterPro" id="IPR015414">
    <property type="entry name" value="TMEM64"/>
</dbReference>
<accession>A0A7W0BW65</accession>
<keyword evidence="4 6" id="KW-1133">Transmembrane helix</keyword>
<comment type="similarity">
    <text evidence="6">Belongs to the TVP38/TMEM64 family.</text>
</comment>
<evidence type="ECO:0000313" key="9">
    <source>
        <dbReference type="Proteomes" id="UP000580891"/>
    </source>
</evidence>